<gene>
    <name evidence="6" type="ORF">PN838_00610</name>
</gene>
<dbReference type="PANTHER" id="PTHR30537:SF30">
    <property type="entry name" value="TRANSCRIPTIONAL REGULATOR-RELATED"/>
    <property type="match status" value="1"/>
</dbReference>
<evidence type="ECO:0000256" key="1">
    <source>
        <dbReference type="ARBA" id="ARBA00009437"/>
    </source>
</evidence>
<comment type="caution">
    <text evidence="6">The sequence shown here is derived from an EMBL/GenBank/DDBJ whole genome shotgun (WGS) entry which is preliminary data.</text>
</comment>
<dbReference type="EMBL" id="JAQOMS010000002">
    <property type="protein sequence ID" value="MDC2887617.1"/>
    <property type="molecule type" value="Genomic_DNA"/>
</dbReference>
<dbReference type="PANTHER" id="PTHR30537">
    <property type="entry name" value="HTH-TYPE TRANSCRIPTIONAL REGULATOR"/>
    <property type="match status" value="1"/>
</dbReference>
<keyword evidence="7" id="KW-1185">Reference proteome</keyword>
<dbReference type="InterPro" id="IPR058163">
    <property type="entry name" value="LysR-type_TF_proteobact-type"/>
</dbReference>
<dbReference type="InterPro" id="IPR005119">
    <property type="entry name" value="LysR_subst-bd"/>
</dbReference>
<dbReference type="SUPFAM" id="SSF53850">
    <property type="entry name" value="Periplasmic binding protein-like II"/>
    <property type="match status" value="1"/>
</dbReference>
<evidence type="ECO:0000256" key="2">
    <source>
        <dbReference type="ARBA" id="ARBA00023015"/>
    </source>
</evidence>
<dbReference type="Proteomes" id="UP001528411">
    <property type="component" value="Unassembled WGS sequence"/>
</dbReference>
<evidence type="ECO:0000256" key="3">
    <source>
        <dbReference type="ARBA" id="ARBA00023125"/>
    </source>
</evidence>
<name>A0ABT5FAF9_9GAMM</name>
<evidence type="ECO:0000313" key="7">
    <source>
        <dbReference type="Proteomes" id="UP001528411"/>
    </source>
</evidence>
<evidence type="ECO:0000313" key="6">
    <source>
        <dbReference type="EMBL" id="MDC2887617.1"/>
    </source>
</evidence>
<accession>A0ABT5FAF9</accession>
<dbReference type="InterPro" id="IPR036390">
    <property type="entry name" value="WH_DNA-bd_sf"/>
</dbReference>
<evidence type="ECO:0000256" key="4">
    <source>
        <dbReference type="ARBA" id="ARBA00023163"/>
    </source>
</evidence>
<dbReference type="PROSITE" id="PS50931">
    <property type="entry name" value="HTH_LYSR"/>
    <property type="match status" value="1"/>
</dbReference>
<reference evidence="6 7" key="1">
    <citation type="submission" date="2023-01" db="EMBL/GenBank/DDBJ databases">
        <title>Psychrosphaera sp. nov., isolated from marine algae.</title>
        <authorList>
            <person name="Bayburt H."/>
            <person name="Choi B.J."/>
            <person name="Kim J.M."/>
            <person name="Choi D.G."/>
            <person name="Jeon C.O."/>
        </authorList>
    </citation>
    <scope>NUCLEOTIDE SEQUENCE [LARGE SCALE GENOMIC DNA]</scope>
    <source>
        <strain evidence="6 7">G1-22</strain>
    </source>
</reference>
<keyword evidence="3" id="KW-0238">DNA-binding</keyword>
<dbReference type="InterPro" id="IPR036388">
    <property type="entry name" value="WH-like_DNA-bd_sf"/>
</dbReference>
<comment type="similarity">
    <text evidence="1">Belongs to the LysR transcriptional regulatory family.</text>
</comment>
<organism evidence="6 7">
    <name type="scientific">Psychrosphaera algicola</name>
    <dbReference type="NCBI Taxonomy" id="3023714"/>
    <lineage>
        <taxon>Bacteria</taxon>
        <taxon>Pseudomonadati</taxon>
        <taxon>Pseudomonadota</taxon>
        <taxon>Gammaproteobacteria</taxon>
        <taxon>Alteromonadales</taxon>
        <taxon>Pseudoalteromonadaceae</taxon>
        <taxon>Psychrosphaera</taxon>
    </lineage>
</organism>
<dbReference type="CDD" id="cd08422">
    <property type="entry name" value="PBP2_CrgA_like"/>
    <property type="match status" value="1"/>
</dbReference>
<sequence length="286" mass="32048">MAIFAIVVDEGSFRAAAKNLGLAPSRVSETVSDLEKFLNVTLLNRTTRKLALTNEGRKFYSHVVDITRNAEAGLNELQTLSQKHIGELKISLPAFLTSSVISNAIAKFALQNPQVSLSLSYTDQRMDMLDEGLDLSIRVGWLEDSSMMSRKIGQSKRLLVASKSYVAARPSPNHPSDLTDWDWIRFQMRTNTIEFTGTTGEKVTISENSRISANSANALSYFTGQHLGLTILPEHVVAEQLKTGEFVHVLPQWELKSMGYYAIWPDKSRRENLTLMLVRFLAEHCQ</sequence>
<keyword evidence="4" id="KW-0804">Transcription</keyword>
<protein>
    <submittedName>
        <fullName evidence="6">LysR family transcriptional regulator</fullName>
    </submittedName>
</protein>
<dbReference type="Gene3D" id="3.40.190.290">
    <property type="match status" value="1"/>
</dbReference>
<dbReference type="RefSeq" id="WP_272179440.1">
    <property type="nucleotide sequence ID" value="NZ_JAQOMS010000002.1"/>
</dbReference>
<evidence type="ECO:0000259" key="5">
    <source>
        <dbReference type="PROSITE" id="PS50931"/>
    </source>
</evidence>
<dbReference type="Pfam" id="PF00126">
    <property type="entry name" value="HTH_1"/>
    <property type="match status" value="1"/>
</dbReference>
<dbReference type="Gene3D" id="1.10.10.10">
    <property type="entry name" value="Winged helix-like DNA-binding domain superfamily/Winged helix DNA-binding domain"/>
    <property type="match status" value="1"/>
</dbReference>
<feature type="domain" description="HTH lysR-type" evidence="5">
    <location>
        <begin position="1"/>
        <end position="53"/>
    </location>
</feature>
<dbReference type="InterPro" id="IPR000847">
    <property type="entry name" value="LysR_HTH_N"/>
</dbReference>
<dbReference type="Pfam" id="PF03466">
    <property type="entry name" value="LysR_substrate"/>
    <property type="match status" value="1"/>
</dbReference>
<dbReference type="SUPFAM" id="SSF46785">
    <property type="entry name" value="Winged helix' DNA-binding domain"/>
    <property type="match status" value="1"/>
</dbReference>
<proteinExistence type="inferred from homology"/>
<keyword evidence="2" id="KW-0805">Transcription regulation</keyword>